<dbReference type="PRINTS" id="PR01976">
    <property type="entry name" value="IGFBPFAMILY"/>
</dbReference>
<accession>A0A8C6V2S7</accession>
<dbReference type="InterPro" id="IPR009030">
    <property type="entry name" value="Growth_fac_rcpt_cys_sf"/>
</dbReference>
<dbReference type="GO" id="GO:0005615">
    <property type="term" value="C:extracellular space"/>
    <property type="evidence" value="ECO:0007669"/>
    <property type="project" value="TreeGrafter"/>
</dbReference>
<evidence type="ECO:0000313" key="1">
    <source>
        <dbReference type="Ensembl" id="ENSNMLP00000043875.1"/>
    </source>
</evidence>
<reference evidence="1" key="1">
    <citation type="submission" date="2025-08" db="UniProtKB">
        <authorList>
            <consortium name="Ensembl"/>
        </authorList>
    </citation>
    <scope>IDENTIFICATION</scope>
</reference>
<dbReference type="PANTHER" id="PTHR11551:SF5">
    <property type="entry name" value="INSULIN-LIKE GROWTH FACTOR-BINDING PROTEIN 2"/>
    <property type="match status" value="1"/>
</dbReference>
<protein>
    <submittedName>
        <fullName evidence="1">Insulin-like growth factor binding protein 2b</fullName>
    </submittedName>
</protein>
<dbReference type="GO" id="GO:0031995">
    <property type="term" value="F:insulin-like growth factor II binding"/>
    <property type="evidence" value="ECO:0007669"/>
    <property type="project" value="TreeGrafter"/>
</dbReference>
<name>A0A8C6V2S7_9GOBI</name>
<sequence>IPDNDLETLFCPCPCPFSVYPQNWTFTPPSLISGPFPLSKNPRCSSACAACCCSLAPLPHGLWGPGVPLSRVHGPAAGPVPRGARSVRGDREGAGLRVLPRLCPDRGGVLWGLHAALLHGLRCYPTPGAAFPLQELLLGLGRCGPRVEVSGNPEATNEVHSTENPMNRRPVLDTRIWQESALKQHLKETKTKMKNNNVDEYRINRGPQSACQMELDKVLEEISKITTVDHRGPLENLSELKFPNCDPFGLYNIKQHNNVISVQVHDVNSARSWTGTEPPRTQMMTTRVLHAHRSQHFTRQRWIYRDVPVTILFDVAKFPVNNNTSTVSS</sequence>
<dbReference type="SUPFAM" id="SSF57184">
    <property type="entry name" value="Growth factor receptor domain"/>
    <property type="match status" value="1"/>
</dbReference>
<dbReference type="Proteomes" id="UP000694523">
    <property type="component" value="Unplaced"/>
</dbReference>
<dbReference type="GO" id="GO:0043567">
    <property type="term" value="P:regulation of insulin-like growth factor receptor signaling pathway"/>
    <property type="evidence" value="ECO:0007669"/>
    <property type="project" value="TreeGrafter"/>
</dbReference>
<dbReference type="AlphaFoldDB" id="A0A8C6V2S7"/>
<proteinExistence type="predicted"/>
<dbReference type="Gene3D" id="4.10.40.20">
    <property type="match status" value="1"/>
</dbReference>
<organism evidence="1 2">
    <name type="scientific">Neogobius melanostomus</name>
    <name type="common">round goby</name>
    <dbReference type="NCBI Taxonomy" id="47308"/>
    <lineage>
        <taxon>Eukaryota</taxon>
        <taxon>Metazoa</taxon>
        <taxon>Chordata</taxon>
        <taxon>Craniata</taxon>
        <taxon>Vertebrata</taxon>
        <taxon>Euteleostomi</taxon>
        <taxon>Actinopterygii</taxon>
        <taxon>Neopterygii</taxon>
        <taxon>Teleostei</taxon>
        <taxon>Neoteleostei</taxon>
        <taxon>Acanthomorphata</taxon>
        <taxon>Gobiaria</taxon>
        <taxon>Gobiiformes</taxon>
        <taxon>Gobioidei</taxon>
        <taxon>Gobiidae</taxon>
        <taxon>Benthophilinae</taxon>
        <taxon>Neogobiini</taxon>
        <taxon>Neogobius</taxon>
    </lineage>
</organism>
<dbReference type="GO" id="GO:0031994">
    <property type="term" value="F:insulin-like growth factor I binding"/>
    <property type="evidence" value="ECO:0007669"/>
    <property type="project" value="TreeGrafter"/>
</dbReference>
<reference evidence="1" key="2">
    <citation type="submission" date="2025-09" db="UniProtKB">
        <authorList>
            <consortium name="Ensembl"/>
        </authorList>
    </citation>
    <scope>IDENTIFICATION</scope>
</reference>
<dbReference type="InterPro" id="IPR022321">
    <property type="entry name" value="IGFBP_1-6_chordata"/>
</dbReference>
<evidence type="ECO:0000313" key="2">
    <source>
        <dbReference type="Proteomes" id="UP000694523"/>
    </source>
</evidence>
<dbReference type="PANTHER" id="PTHR11551">
    <property type="entry name" value="INSULIN-LIKE GROWTH FACTOR BINDING PROTEIN"/>
    <property type="match status" value="1"/>
</dbReference>
<keyword evidence="2" id="KW-1185">Reference proteome</keyword>
<dbReference type="Ensembl" id="ENSNMLT00000048707.1">
    <property type="protein sequence ID" value="ENSNMLP00000043875.1"/>
    <property type="gene ID" value="ENSNMLG00000026599.1"/>
</dbReference>